<evidence type="ECO:0000313" key="3">
    <source>
        <dbReference type="Proteomes" id="UP000321886"/>
    </source>
</evidence>
<dbReference type="Proteomes" id="UP000321886">
    <property type="component" value="Unassembled WGS sequence"/>
</dbReference>
<evidence type="ECO:0008006" key="4">
    <source>
        <dbReference type="Google" id="ProtNLM"/>
    </source>
</evidence>
<proteinExistence type="predicted"/>
<sequence>MLDTSKWLKEKISDYKRFVITLLIMSTYLYIGTLISLYEYGTKAYLFLYPVMGIALVTACVMTWKIRKWKKKLVED</sequence>
<reference evidence="2 3" key="1">
    <citation type="submission" date="2019-07" db="EMBL/GenBank/DDBJ databases">
        <title>Whole genome shotgun sequence of Halobacillus faecis NBRC 103569.</title>
        <authorList>
            <person name="Hosoyama A."/>
            <person name="Uohara A."/>
            <person name="Ohji S."/>
            <person name="Ichikawa N."/>
        </authorList>
    </citation>
    <scope>NUCLEOTIDE SEQUENCE [LARGE SCALE GENOMIC DNA]</scope>
    <source>
        <strain evidence="2 3">NBRC 103569</strain>
    </source>
</reference>
<dbReference type="EMBL" id="BJYD01000003">
    <property type="protein sequence ID" value="GEN51986.1"/>
    <property type="molecule type" value="Genomic_DNA"/>
</dbReference>
<keyword evidence="1" id="KW-0812">Transmembrane</keyword>
<evidence type="ECO:0000313" key="2">
    <source>
        <dbReference type="EMBL" id="GEN51986.1"/>
    </source>
</evidence>
<accession>A0A511WLG0</accession>
<feature type="transmembrane region" description="Helical" evidence="1">
    <location>
        <begin position="18"/>
        <end position="38"/>
    </location>
</feature>
<evidence type="ECO:0000256" key="1">
    <source>
        <dbReference type="SAM" id="Phobius"/>
    </source>
</evidence>
<protein>
    <recommendedName>
        <fullName evidence="4">YrhC-like protein</fullName>
    </recommendedName>
</protein>
<keyword evidence="3" id="KW-1185">Reference proteome</keyword>
<keyword evidence="1" id="KW-0472">Membrane</keyword>
<dbReference type="InterPro" id="IPR025418">
    <property type="entry name" value="YrhC-like"/>
</dbReference>
<keyword evidence="1" id="KW-1133">Transmembrane helix</keyword>
<comment type="caution">
    <text evidence="2">The sequence shown here is derived from an EMBL/GenBank/DDBJ whole genome shotgun (WGS) entry which is preliminary data.</text>
</comment>
<gene>
    <name evidence="2" type="ORF">HFA01_02480</name>
</gene>
<organism evidence="2 3">
    <name type="scientific">Halobacillus faecis</name>
    <dbReference type="NCBI Taxonomy" id="360184"/>
    <lineage>
        <taxon>Bacteria</taxon>
        <taxon>Bacillati</taxon>
        <taxon>Bacillota</taxon>
        <taxon>Bacilli</taxon>
        <taxon>Bacillales</taxon>
        <taxon>Bacillaceae</taxon>
        <taxon>Halobacillus</taxon>
    </lineage>
</organism>
<dbReference type="Pfam" id="PF14143">
    <property type="entry name" value="YrhC"/>
    <property type="match status" value="1"/>
</dbReference>
<dbReference type="AlphaFoldDB" id="A0A511WLG0"/>
<feature type="transmembrane region" description="Helical" evidence="1">
    <location>
        <begin position="44"/>
        <end position="64"/>
    </location>
</feature>
<name>A0A511WLG0_9BACI</name>